<keyword evidence="4" id="KW-0472">Membrane</keyword>
<feature type="repeat" description="TPR" evidence="3">
    <location>
        <begin position="89"/>
        <end position="122"/>
    </location>
</feature>
<dbReference type="PANTHER" id="PTHR11242">
    <property type="entry name" value="ARYL HYDROCARBON RECEPTOR INTERACTING PROTEIN RELATED"/>
    <property type="match status" value="1"/>
</dbReference>
<proteinExistence type="predicted"/>
<dbReference type="EMBL" id="LVLJ01002330">
    <property type="protein sequence ID" value="OAE25474.1"/>
    <property type="molecule type" value="Genomic_DNA"/>
</dbReference>
<evidence type="ECO:0000256" key="3">
    <source>
        <dbReference type="PROSITE-ProRule" id="PRU00339"/>
    </source>
</evidence>
<dbReference type="SUPFAM" id="SSF48452">
    <property type="entry name" value="TPR-like"/>
    <property type="match status" value="1"/>
</dbReference>
<dbReference type="InterPro" id="IPR019734">
    <property type="entry name" value="TPR_rpt"/>
</dbReference>
<dbReference type="Proteomes" id="UP000077202">
    <property type="component" value="Unassembled WGS sequence"/>
</dbReference>
<name>A0A176VXD0_MARPO</name>
<dbReference type="InterPro" id="IPR011990">
    <property type="entry name" value="TPR-like_helical_dom_sf"/>
</dbReference>
<keyword evidence="4" id="KW-1133">Transmembrane helix</keyword>
<comment type="caution">
    <text evidence="5">The sequence shown here is derived from an EMBL/GenBank/DDBJ whole genome shotgun (WGS) entry which is preliminary data.</text>
</comment>
<protein>
    <submittedName>
        <fullName evidence="5">Uncharacterized protein</fullName>
    </submittedName>
</protein>
<dbReference type="PANTHER" id="PTHR11242:SF0">
    <property type="entry name" value="TPR_REGION DOMAIN-CONTAINING PROTEIN"/>
    <property type="match status" value="1"/>
</dbReference>
<keyword evidence="4" id="KW-0812">Transmembrane</keyword>
<evidence type="ECO:0000256" key="2">
    <source>
        <dbReference type="ARBA" id="ARBA00022803"/>
    </source>
</evidence>
<sequence>MMREEDEVAPEAVWSGGDGVTGLKALTAGGRPGGNIGVRGNLLTGSVDEGNLSPFTLSETVWLTLHNKVNHTVGQLFFFEVLGEDAKNTKALFRRGKARAALGQTDAAKEDFQKVRKLAPDDKAVMRELRSIAEHDRELYLKQKELYKGLFPPAPEEKPKKKNPWYMDILQWFVSIFRFVLGFVGLNKQKRNKAD</sequence>
<keyword evidence="1" id="KW-0677">Repeat</keyword>
<accession>A0A176VXD0</accession>
<keyword evidence="6" id="KW-1185">Reference proteome</keyword>
<evidence type="ECO:0000256" key="4">
    <source>
        <dbReference type="SAM" id="Phobius"/>
    </source>
</evidence>
<evidence type="ECO:0000313" key="5">
    <source>
        <dbReference type="EMBL" id="OAE25474.1"/>
    </source>
</evidence>
<gene>
    <name evidence="5" type="ORF">AXG93_3698s1090</name>
</gene>
<keyword evidence="2 3" id="KW-0802">TPR repeat</keyword>
<dbReference type="PROSITE" id="PS50005">
    <property type="entry name" value="TPR"/>
    <property type="match status" value="1"/>
</dbReference>
<dbReference type="SMART" id="SM00028">
    <property type="entry name" value="TPR"/>
    <property type="match status" value="1"/>
</dbReference>
<evidence type="ECO:0000313" key="6">
    <source>
        <dbReference type="Proteomes" id="UP000077202"/>
    </source>
</evidence>
<feature type="transmembrane region" description="Helical" evidence="4">
    <location>
        <begin position="165"/>
        <end position="186"/>
    </location>
</feature>
<dbReference type="AlphaFoldDB" id="A0A176VXD0"/>
<reference evidence="5" key="1">
    <citation type="submission" date="2016-03" db="EMBL/GenBank/DDBJ databases">
        <title>Mechanisms controlling the formation of the plant cell surface in tip-growing cells are functionally conserved among land plants.</title>
        <authorList>
            <person name="Honkanen S."/>
            <person name="Jones V.A."/>
            <person name="Morieri G."/>
            <person name="Champion C."/>
            <person name="Hetherington A.J."/>
            <person name="Kelly S."/>
            <person name="Saint-Marcoux D."/>
            <person name="Proust H."/>
            <person name="Prescott H."/>
            <person name="Dolan L."/>
        </authorList>
    </citation>
    <scope>NUCLEOTIDE SEQUENCE [LARGE SCALE GENOMIC DNA]</scope>
    <source>
        <tissue evidence="5">Whole gametophyte</tissue>
    </source>
</reference>
<dbReference type="Gene3D" id="1.25.40.10">
    <property type="entry name" value="Tetratricopeptide repeat domain"/>
    <property type="match status" value="1"/>
</dbReference>
<evidence type="ECO:0000256" key="1">
    <source>
        <dbReference type="ARBA" id="ARBA00022737"/>
    </source>
</evidence>
<dbReference type="InterPro" id="IPR039663">
    <property type="entry name" value="AIP/AIPL1/TTC9"/>
</dbReference>
<organism evidence="5 6">
    <name type="scientific">Marchantia polymorpha subsp. ruderalis</name>
    <dbReference type="NCBI Taxonomy" id="1480154"/>
    <lineage>
        <taxon>Eukaryota</taxon>
        <taxon>Viridiplantae</taxon>
        <taxon>Streptophyta</taxon>
        <taxon>Embryophyta</taxon>
        <taxon>Marchantiophyta</taxon>
        <taxon>Marchantiopsida</taxon>
        <taxon>Marchantiidae</taxon>
        <taxon>Marchantiales</taxon>
        <taxon>Marchantiaceae</taxon>
        <taxon>Marchantia</taxon>
    </lineage>
</organism>